<dbReference type="InterPro" id="IPR013783">
    <property type="entry name" value="Ig-like_fold"/>
</dbReference>
<dbReference type="InterPro" id="IPR016187">
    <property type="entry name" value="CTDL_fold"/>
</dbReference>
<dbReference type="eggNOG" id="KOG1217">
    <property type="taxonomic scope" value="Eukaryota"/>
</dbReference>
<evidence type="ECO:0000256" key="4">
    <source>
        <dbReference type="ARBA" id="ARBA00023157"/>
    </source>
</evidence>
<keyword evidence="8" id="KW-1133">Transmembrane helix</keyword>
<evidence type="ECO:0000256" key="3">
    <source>
        <dbReference type="ARBA" id="ARBA00022737"/>
    </source>
</evidence>
<dbReference type="InterPro" id="IPR042235">
    <property type="entry name" value="ZP-C_dom"/>
</dbReference>
<dbReference type="InterPro" id="IPR016186">
    <property type="entry name" value="C-type_lectin-like/link_sf"/>
</dbReference>
<dbReference type="SUPFAM" id="SSF49265">
    <property type="entry name" value="Fibronectin type III"/>
    <property type="match status" value="1"/>
</dbReference>
<feature type="domain" description="EGF-like" evidence="11">
    <location>
        <begin position="1078"/>
        <end position="1118"/>
    </location>
</feature>
<feature type="disulfide bond" evidence="6">
    <location>
        <begin position="373"/>
        <end position="382"/>
    </location>
</feature>
<dbReference type="eggNOG" id="KOG4297">
    <property type="taxonomic scope" value="Eukaryota"/>
</dbReference>
<dbReference type="CDD" id="cd00054">
    <property type="entry name" value="EGF_CA"/>
    <property type="match status" value="7"/>
</dbReference>
<dbReference type="InterPro" id="IPR001304">
    <property type="entry name" value="C-type_lectin-like"/>
</dbReference>
<dbReference type="InterPro" id="IPR001507">
    <property type="entry name" value="ZP_dom"/>
</dbReference>
<keyword evidence="4 6" id="KW-1015">Disulfide bond</keyword>
<comment type="caution">
    <text evidence="6">Lacks conserved residue(s) required for the propagation of feature annotation.</text>
</comment>
<dbReference type="Gene3D" id="2.10.25.10">
    <property type="entry name" value="Laminin"/>
    <property type="match status" value="8"/>
</dbReference>
<dbReference type="FunFam" id="2.10.25.10:FF:000038">
    <property type="entry name" value="Fibrillin 2"/>
    <property type="match status" value="3"/>
</dbReference>
<dbReference type="SMART" id="SM00060">
    <property type="entry name" value="FN3"/>
    <property type="match status" value="1"/>
</dbReference>
<evidence type="ECO:0000256" key="7">
    <source>
        <dbReference type="SAM" id="MobiDB-lite"/>
    </source>
</evidence>
<dbReference type="InterPro" id="IPR018378">
    <property type="entry name" value="C-type_lectin_CS"/>
</dbReference>
<dbReference type="InterPro" id="IPR055355">
    <property type="entry name" value="ZP-C"/>
</dbReference>
<dbReference type="CDD" id="cd00063">
    <property type="entry name" value="FN3"/>
    <property type="match status" value="1"/>
</dbReference>
<feature type="domain" description="C-type lectin" evidence="12">
    <location>
        <begin position="219"/>
        <end position="339"/>
    </location>
</feature>
<evidence type="ECO:0000313" key="15">
    <source>
        <dbReference type="EMBL" id="EEN62274.1"/>
    </source>
</evidence>
<name>C3YBB7_BRAFL</name>
<dbReference type="PROSITE" id="PS01186">
    <property type="entry name" value="EGF_2"/>
    <property type="match status" value="3"/>
</dbReference>
<dbReference type="InterPro" id="IPR001881">
    <property type="entry name" value="EGF-like_Ca-bd_dom"/>
</dbReference>
<dbReference type="Gene3D" id="2.60.40.4100">
    <property type="entry name" value="Zona pellucida, ZP-C domain"/>
    <property type="match status" value="1"/>
</dbReference>
<dbReference type="Pfam" id="PF00059">
    <property type="entry name" value="Lectin_C"/>
    <property type="match status" value="5"/>
</dbReference>
<feature type="disulfide bond" evidence="6">
    <location>
        <begin position="1025"/>
        <end position="1034"/>
    </location>
</feature>
<dbReference type="FunFam" id="2.10.25.10:FF:000255">
    <property type="entry name" value="Sushi, nidogen and EGF-like domains 1"/>
    <property type="match status" value="1"/>
</dbReference>
<keyword evidence="1 6" id="KW-0245">EGF-like domain</keyword>
<dbReference type="InterPro" id="IPR018097">
    <property type="entry name" value="EGF_Ca-bd_CS"/>
</dbReference>
<dbReference type="PROSITE" id="PS50853">
    <property type="entry name" value="FN3"/>
    <property type="match status" value="1"/>
</dbReference>
<dbReference type="PROSITE" id="PS50041">
    <property type="entry name" value="C_TYPE_LECTIN_2"/>
    <property type="match status" value="5"/>
</dbReference>
<dbReference type="InterPro" id="IPR000421">
    <property type="entry name" value="FA58C"/>
</dbReference>
<evidence type="ECO:0000256" key="2">
    <source>
        <dbReference type="ARBA" id="ARBA00022729"/>
    </source>
</evidence>
<feature type="domain" description="EGF-like" evidence="11">
    <location>
        <begin position="517"/>
        <end position="553"/>
    </location>
</feature>
<keyword evidence="8" id="KW-0812">Transmembrane</keyword>
<feature type="domain" description="EGF-like" evidence="11">
    <location>
        <begin position="677"/>
        <end position="713"/>
    </location>
</feature>
<feature type="domain" description="EGF-like" evidence="11">
    <location>
        <begin position="346"/>
        <end position="383"/>
    </location>
</feature>
<dbReference type="FunFam" id="2.10.25.10:FF:000404">
    <property type="entry name" value="Weary, isoform B"/>
    <property type="match status" value="1"/>
</dbReference>
<feature type="domain" description="F5/8 type C" evidence="10">
    <location>
        <begin position="14"/>
        <end position="165"/>
    </location>
</feature>
<evidence type="ECO:0000259" key="13">
    <source>
        <dbReference type="PROSITE" id="PS50853"/>
    </source>
</evidence>
<evidence type="ECO:0000256" key="1">
    <source>
        <dbReference type="ARBA" id="ARBA00022536"/>
    </source>
</evidence>
<feature type="domain" description="C-type lectin" evidence="12">
    <location>
        <begin position="878"/>
        <end position="995"/>
    </location>
</feature>
<dbReference type="Pfam" id="PF12947">
    <property type="entry name" value="EGF_3"/>
    <property type="match status" value="2"/>
</dbReference>
<dbReference type="Pfam" id="PF07645">
    <property type="entry name" value="EGF_CA"/>
    <property type="match status" value="1"/>
</dbReference>
<evidence type="ECO:0000259" key="14">
    <source>
        <dbReference type="PROSITE" id="PS51034"/>
    </source>
</evidence>
<organism>
    <name type="scientific">Branchiostoma floridae</name>
    <name type="common">Florida lancelet</name>
    <name type="synonym">Amphioxus</name>
    <dbReference type="NCBI Taxonomy" id="7739"/>
    <lineage>
        <taxon>Eukaryota</taxon>
        <taxon>Metazoa</taxon>
        <taxon>Chordata</taxon>
        <taxon>Cephalochordata</taxon>
        <taxon>Leptocardii</taxon>
        <taxon>Amphioxiformes</taxon>
        <taxon>Branchiostomatidae</taxon>
        <taxon>Branchiostoma</taxon>
    </lineage>
</organism>
<feature type="compositionally biased region" description="Basic and acidic residues" evidence="7">
    <location>
        <begin position="1535"/>
        <end position="1548"/>
    </location>
</feature>
<dbReference type="InterPro" id="IPR024731">
    <property type="entry name" value="NELL2-like_EGF"/>
</dbReference>
<proteinExistence type="predicted"/>
<evidence type="ECO:0000259" key="12">
    <source>
        <dbReference type="PROSITE" id="PS50041"/>
    </source>
</evidence>
<dbReference type="SUPFAM" id="SSF49785">
    <property type="entry name" value="Galactose-binding domain-like"/>
    <property type="match status" value="1"/>
</dbReference>
<dbReference type="PROSITE" id="PS00010">
    <property type="entry name" value="ASX_HYDROXYL"/>
    <property type="match status" value="5"/>
</dbReference>
<dbReference type="InterPro" id="IPR036116">
    <property type="entry name" value="FN3_sf"/>
</dbReference>
<keyword evidence="8" id="KW-0472">Membrane</keyword>
<dbReference type="Pfam" id="PF00100">
    <property type="entry name" value="Zona_pellucida"/>
    <property type="match status" value="1"/>
</dbReference>
<dbReference type="SMART" id="SM00034">
    <property type="entry name" value="CLECT"/>
    <property type="match status" value="5"/>
</dbReference>
<dbReference type="SUPFAM" id="SSF56436">
    <property type="entry name" value="C-type lectin-like"/>
    <property type="match status" value="5"/>
</dbReference>
<dbReference type="Pfam" id="PF00041">
    <property type="entry name" value="fn3"/>
    <property type="match status" value="1"/>
</dbReference>
<dbReference type="Gene3D" id="3.10.100.10">
    <property type="entry name" value="Mannose-Binding Protein A, subunit A"/>
    <property type="match status" value="5"/>
</dbReference>
<dbReference type="InterPro" id="IPR000742">
    <property type="entry name" value="EGF"/>
</dbReference>
<dbReference type="PROSITE" id="PS00615">
    <property type="entry name" value="C_TYPE_LECTIN_1"/>
    <property type="match status" value="2"/>
</dbReference>
<dbReference type="Gene3D" id="2.60.40.10">
    <property type="entry name" value="Immunoglobulins"/>
    <property type="match status" value="1"/>
</dbReference>
<feature type="region of interest" description="Disordered" evidence="7">
    <location>
        <begin position="1533"/>
        <end position="1564"/>
    </location>
</feature>
<feature type="domain" description="EGF-like" evidence="11">
    <location>
        <begin position="999"/>
        <end position="1035"/>
    </location>
</feature>
<dbReference type="CDD" id="cd00037">
    <property type="entry name" value="CLECT"/>
    <property type="match status" value="4"/>
</dbReference>
<dbReference type="PROSITE" id="PS51034">
    <property type="entry name" value="ZP_2"/>
    <property type="match status" value="1"/>
</dbReference>
<evidence type="ECO:0000259" key="11">
    <source>
        <dbReference type="PROSITE" id="PS50026"/>
    </source>
</evidence>
<dbReference type="Gene3D" id="2.60.120.260">
    <property type="entry name" value="Galactose-binding domain-like"/>
    <property type="match status" value="1"/>
</dbReference>
<evidence type="ECO:0000256" key="5">
    <source>
        <dbReference type="ARBA" id="ARBA00023180"/>
    </source>
</evidence>
<dbReference type="FunFam" id="2.10.25.10:FF:000066">
    <property type="entry name" value="FAT atypical cadherin 4"/>
    <property type="match status" value="2"/>
</dbReference>
<keyword evidence="5" id="KW-0325">Glycoprotein</keyword>
<protein>
    <submittedName>
        <fullName evidence="15">Uncharacterized protein</fullName>
    </submittedName>
</protein>
<dbReference type="InterPro" id="IPR049883">
    <property type="entry name" value="NOTCH1_EGF-like"/>
</dbReference>
<feature type="signal peptide" evidence="9">
    <location>
        <begin position="1"/>
        <end position="23"/>
    </location>
</feature>
<dbReference type="PROSITE" id="PS00022">
    <property type="entry name" value="EGF_1"/>
    <property type="match status" value="4"/>
</dbReference>
<sequence length="1635" mass="181096">MDRRVSVSVGLLVLVAMGTGVTGQGVWMRRDPSWVVESSGYPWVDNGVSYDAGKVFDGDFDTWWNPQGMPRYYNNWNFVLDFAGPTTLTRIAVRVHNVHNFTLQMSQVGSPYDWQDVKSFYKGDSSYSRTEFDGFQGTARYWRFVVTRATDGWQPLIRELELYGIPFDVDECANGTDNCHEQATCTNTIDWFTCTCNALDGYFGDGVTCTECPAGYTRHGNSCFKAFSERKTYDDARQVCADDGGLLAMPKDSDVDNFLVNTLRNPNAHHWIGLNDQNSERMWMWEDGTPHNTTGDYNRWHPVEPDHRGHDEDCVFYHYGEAAVWSDQSCGRTEAFICQVDRDVVNPDHCDPNPCQNGGTCTEIGVMSYRCDCPEGWSGHNCEIHCPPDYTPYAGSCFKVFWEKKPYDEARQWCADDGGLLALPKYRDVDDFLVNTMRKTNAHYWIGLNDQNTEGVWMWEDGTPHDTTANYNRWHPGEPNNVNTGDDCAHYHYGEAAVWTDLSCSRSESFICQLLPVPNHCDPYPCQNSGVCINDGDSYVCECVEGFRGAICETDCPPDYTPYRTWCFREYVDRKNYNQARQVCAGDGGGLAMPKDSDVDNFLMNTNGRHWVGLSDQNTPGVWMWEDGTPHDTTADYNSWNPGEPTQTQACANVDSSQSGWRSDWCGMSLTFVCQMEGVPCDSNPCQNGGVCTSSGTGSYSYCPPDYTRHEGACFKAYDQGNSYFGARQVCANDGGLLAMPKDSNVDYALLALLDGSSHYWIGLNDLETEGVWKFEDGTPHDTATSYGRWAGGYPNGGDSEDCVHYHYGEHADWTDMPCSRGEKFLCQLSLGMDLCAPSPCQNGGVCSHDNYTYSCECADGFNGRNCEGRCPSGYVPHGDTCFKAYDEGKTYSEARQVCADDGGLLAMPNDSDIDDFLVTLRNPVGWGTYWIGLNDMATEGEWTWEDGTQHDTTADYNRWNPGEPGGEDCARYNNKVVANWFAVSCSSSLRFFCQLTTAPDPCDPDPCQNGGVCNNTGDSYTCECVDGWGGPNCETDDDECAADTDNCHEQATCTNTDGGFDCNCDGGYTGNGVTCTDVDECAADTDNCHEQATCTNTDGGFECNCDGGYTGNGVTCTGLSDFIFTDIGMDYMTLSWTVPAGLNVTRYRLRYRHAGASYRDLSPPPGPGDTTATVPGLWADTEYTFTLTAFGGNDEEIGEISGTETTAEVIVNVECHEDYMTVTFPRAALPAVDVDNMHLLDDSCRATVTQTEVTLRAGLQDCGTIQDSSEDDKFIFTNEAIASQVTSDNGAVRGTPFSKRFQCEFLRQYVVSQGRDILYNIPSPRTWSHREGISSTTFRLLGKFHRQYVVSTTFRLLGKFLRQYVVSQGRDILYNIPSPRVQVVDAENSFTFEMHMFTSADFTATYNSPDYPVQVTSSDNLHFGLSVNSPLNNLELFALHCLATPSTDPGDSPSVSIIQDGCDIDTTLQLDTTLSNDMALYYSIQSFTFPNIDDPSLVYIHCTMVVCFKDDPDSRCSQGCVSSRRRRRAVSDMSEARVRRASERDHITTVSQGPFAVESGQGQGEASTIPTVGIAVGTAAGIAGVLLLVVAVFLVRKRRGRDVKEQAEDRVGFDNYSLEIWGKDKAGNATAKPE</sequence>
<feature type="domain" description="EGF-like" evidence="11">
    <location>
        <begin position="832"/>
        <end position="868"/>
    </location>
</feature>
<dbReference type="SMART" id="SM00179">
    <property type="entry name" value="EGF_CA"/>
    <property type="match status" value="7"/>
</dbReference>
<dbReference type="InterPro" id="IPR000152">
    <property type="entry name" value="EGF-type_Asp/Asn_hydroxyl_site"/>
</dbReference>
<evidence type="ECO:0000256" key="8">
    <source>
        <dbReference type="SAM" id="Phobius"/>
    </source>
</evidence>
<dbReference type="SMART" id="SM00241">
    <property type="entry name" value="ZP"/>
    <property type="match status" value="1"/>
</dbReference>
<dbReference type="PROSITE" id="PS50026">
    <property type="entry name" value="EGF_3"/>
    <property type="match status" value="8"/>
</dbReference>
<dbReference type="InterPro" id="IPR009030">
    <property type="entry name" value="Growth_fac_rcpt_cys_sf"/>
</dbReference>
<keyword evidence="3" id="KW-0677">Repeat</keyword>
<dbReference type="Gene3D" id="2.60.40.3210">
    <property type="entry name" value="Zona pellucida, ZP-N domain"/>
    <property type="match status" value="1"/>
</dbReference>
<dbReference type="InterPro" id="IPR008979">
    <property type="entry name" value="Galactose-bd-like_sf"/>
</dbReference>
<dbReference type="EMBL" id="GG666497">
    <property type="protein sequence ID" value="EEN62274.1"/>
    <property type="molecule type" value="Genomic_DNA"/>
</dbReference>
<feature type="domain" description="EGF-like" evidence="11">
    <location>
        <begin position="1037"/>
        <end position="1077"/>
    </location>
</feature>
<dbReference type="SMART" id="SM00181">
    <property type="entry name" value="EGF"/>
    <property type="match status" value="8"/>
</dbReference>
<dbReference type="InParanoid" id="C3YBB7"/>
<dbReference type="Pfam" id="PF00008">
    <property type="entry name" value="EGF"/>
    <property type="match status" value="3"/>
</dbReference>
<dbReference type="GO" id="GO:0005509">
    <property type="term" value="F:calcium ion binding"/>
    <property type="evidence" value="ECO:0007669"/>
    <property type="project" value="InterPro"/>
</dbReference>
<feature type="disulfide bond" evidence="6">
    <location>
        <begin position="858"/>
        <end position="867"/>
    </location>
</feature>
<gene>
    <name evidence="15" type="ORF">BRAFLDRAFT_83984</name>
</gene>
<feature type="domain" description="C-type lectin" evidence="12">
    <location>
        <begin position="710"/>
        <end position="828"/>
    </location>
</feature>
<dbReference type="SUPFAM" id="SSF57196">
    <property type="entry name" value="EGF/Laminin"/>
    <property type="match status" value="3"/>
</dbReference>
<feature type="domain" description="C-type lectin" evidence="12">
    <location>
        <begin position="393"/>
        <end position="513"/>
    </location>
</feature>
<dbReference type="PANTHER" id="PTHR22801:SF63">
    <property type="entry name" value="C-TYPE LECTIN DOMAIN-CONTAINING PROTEIN"/>
    <property type="match status" value="1"/>
</dbReference>
<feature type="disulfide bond" evidence="6">
    <location>
        <begin position="543"/>
        <end position="552"/>
    </location>
</feature>
<evidence type="ECO:0000256" key="9">
    <source>
        <dbReference type="SAM" id="SignalP"/>
    </source>
</evidence>
<dbReference type="InterPro" id="IPR050801">
    <property type="entry name" value="Ca-Dep_Lectins_ImmuneDev"/>
</dbReference>
<evidence type="ECO:0000256" key="6">
    <source>
        <dbReference type="PROSITE-ProRule" id="PRU00076"/>
    </source>
</evidence>
<accession>C3YBB7</accession>
<dbReference type="InterPro" id="IPR003961">
    <property type="entry name" value="FN3_dom"/>
</dbReference>
<dbReference type="SUPFAM" id="SSF57184">
    <property type="entry name" value="Growth factor receptor domain"/>
    <property type="match status" value="1"/>
</dbReference>
<feature type="chain" id="PRO_5002934975" evidence="9">
    <location>
        <begin position="24"/>
        <end position="1635"/>
    </location>
</feature>
<feature type="domain" description="ZP" evidence="14">
    <location>
        <begin position="1215"/>
        <end position="1524"/>
    </location>
</feature>
<feature type="domain" description="C-type lectin" evidence="12">
    <location>
        <begin position="563"/>
        <end position="675"/>
    </location>
</feature>
<dbReference type="PROSITE" id="PS50022">
    <property type="entry name" value="FA58C_3"/>
    <property type="match status" value="1"/>
</dbReference>
<dbReference type="PANTHER" id="PTHR22801">
    <property type="entry name" value="LITHOSTATHINE"/>
    <property type="match status" value="1"/>
</dbReference>
<feature type="domain" description="Fibronectin type-III" evidence="13">
    <location>
        <begin position="1119"/>
        <end position="1210"/>
    </location>
</feature>
<feature type="domain" description="EGF-like" evidence="11">
    <location>
        <begin position="168"/>
        <end position="210"/>
    </location>
</feature>
<feature type="transmembrane region" description="Helical" evidence="8">
    <location>
        <begin position="1573"/>
        <end position="1596"/>
    </location>
</feature>
<evidence type="ECO:0000259" key="10">
    <source>
        <dbReference type="PROSITE" id="PS50022"/>
    </source>
</evidence>
<keyword evidence="2 9" id="KW-0732">Signal</keyword>
<reference evidence="15" key="1">
    <citation type="journal article" date="2008" name="Nature">
        <title>The amphioxus genome and the evolution of the chordate karyotype.</title>
        <authorList>
            <consortium name="US DOE Joint Genome Institute (JGI-PGF)"/>
            <person name="Putnam N.H."/>
            <person name="Butts T."/>
            <person name="Ferrier D.E.K."/>
            <person name="Furlong R.F."/>
            <person name="Hellsten U."/>
            <person name="Kawashima T."/>
            <person name="Robinson-Rechavi M."/>
            <person name="Shoguchi E."/>
            <person name="Terry A."/>
            <person name="Yu J.-K."/>
            <person name="Benito-Gutierrez E.L."/>
            <person name="Dubchak I."/>
            <person name="Garcia-Fernandez J."/>
            <person name="Gibson-Brown J.J."/>
            <person name="Grigoriev I.V."/>
            <person name="Horton A.C."/>
            <person name="de Jong P.J."/>
            <person name="Jurka J."/>
            <person name="Kapitonov V.V."/>
            <person name="Kohara Y."/>
            <person name="Kuroki Y."/>
            <person name="Lindquist E."/>
            <person name="Lucas S."/>
            <person name="Osoegawa K."/>
            <person name="Pennacchio L.A."/>
            <person name="Salamov A.A."/>
            <person name="Satou Y."/>
            <person name="Sauka-Spengler T."/>
            <person name="Schmutz J."/>
            <person name="Shin-I T."/>
            <person name="Toyoda A."/>
            <person name="Bronner-Fraser M."/>
            <person name="Fujiyama A."/>
            <person name="Holland L.Z."/>
            <person name="Holland P.W.H."/>
            <person name="Satoh N."/>
            <person name="Rokhsar D.S."/>
        </authorList>
    </citation>
    <scope>NUCLEOTIDE SEQUENCE [LARGE SCALE GENOMIC DNA]</scope>
    <source>
        <strain evidence="15">S238N-H82</strain>
        <tissue evidence="15">Testes</tissue>
    </source>
</reference>
<dbReference type="PROSITE" id="PS01187">
    <property type="entry name" value="EGF_CA"/>
    <property type="match status" value="2"/>
</dbReference>